<proteinExistence type="inferred from homology"/>
<evidence type="ECO:0000256" key="1">
    <source>
        <dbReference type="ARBA" id="ARBA00009477"/>
    </source>
</evidence>
<dbReference type="Pfam" id="PF25917">
    <property type="entry name" value="BSH_RND"/>
    <property type="match status" value="1"/>
</dbReference>
<accession>A0A975DBF6</accession>
<feature type="domain" description="Multidrug resistance protein MdtA-like barrel-sandwich hybrid" evidence="3">
    <location>
        <begin position="75"/>
        <end position="197"/>
    </location>
</feature>
<feature type="domain" description="CusB-like beta-barrel" evidence="4">
    <location>
        <begin position="213"/>
        <end position="281"/>
    </location>
</feature>
<evidence type="ECO:0000259" key="3">
    <source>
        <dbReference type="Pfam" id="PF25917"/>
    </source>
</evidence>
<evidence type="ECO:0000256" key="2">
    <source>
        <dbReference type="SAM" id="Coils"/>
    </source>
</evidence>
<feature type="coiled-coil region" evidence="2">
    <location>
        <begin position="114"/>
        <end position="165"/>
    </location>
</feature>
<comment type="similarity">
    <text evidence="1">Belongs to the membrane fusion protein (MFP) (TC 8.A.1) family.</text>
</comment>
<evidence type="ECO:0000313" key="7">
    <source>
        <dbReference type="Proteomes" id="UP000682739"/>
    </source>
</evidence>
<dbReference type="EMBL" id="CP072110">
    <property type="protein sequence ID" value="QTH64072.1"/>
    <property type="molecule type" value="Genomic_DNA"/>
</dbReference>
<dbReference type="Gene3D" id="2.40.50.100">
    <property type="match status" value="1"/>
</dbReference>
<dbReference type="InterPro" id="IPR058637">
    <property type="entry name" value="YknX-like_C"/>
</dbReference>
<dbReference type="Gene3D" id="2.40.30.170">
    <property type="match status" value="1"/>
</dbReference>
<evidence type="ECO:0000259" key="4">
    <source>
        <dbReference type="Pfam" id="PF25954"/>
    </source>
</evidence>
<dbReference type="Pfam" id="PF25954">
    <property type="entry name" value="Beta-barrel_RND_2"/>
    <property type="match status" value="1"/>
</dbReference>
<dbReference type="InterPro" id="IPR006143">
    <property type="entry name" value="RND_pump_MFP"/>
</dbReference>
<gene>
    <name evidence="6" type="ORF">J1N51_00880</name>
</gene>
<dbReference type="InterPro" id="IPR058625">
    <property type="entry name" value="MdtA-like_BSH"/>
</dbReference>
<sequence>MKTDRLHPLTKVSLIALTVVGLLNISGCEEATASVDSEKKQEEVIKVPVAVTSLQRQDIANYYASNATLESPAEADVISKVQGLIEKIYAEEGDYVRKGQVLAELDSDRYQLVLQQREADLRQVKSELDRINAAKSKNLVSADQLEKLQWRLESLEASTELAQLDVNETKIVAPISGFVSKRYAKVGNLVHQYQHQNLYHIVAQDKLEGVLFIPESRFKDIKLDQPVQLSLSALNNKTFDARIARISPVIDANNGTFKVVVQVDNSQGELKPGMFAEVNIQLGLHKDALVAPSNAVLSLDNNHMVYQVIDGKAVKTDITMGYQHQGMIEVLSGLEDNSTLIIAGHNNLKDKADVTIVENN</sequence>
<dbReference type="GO" id="GO:0015562">
    <property type="term" value="F:efflux transmembrane transporter activity"/>
    <property type="evidence" value="ECO:0007669"/>
    <property type="project" value="TreeGrafter"/>
</dbReference>
<keyword evidence="2" id="KW-0175">Coiled coil</keyword>
<dbReference type="InterPro" id="IPR058792">
    <property type="entry name" value="Beta-barrel_RND_2"/>
</dbReference>
<dbReference type="PANTHER" id="PTHR30469">
    <property type="entry name" value="MULTIDRUG RESISTANCE PROTEIN MDTA"/>
    <property type="match status" value="1"/>
</dbReference>
<dbReference type="FunFam" id="2.40.30.170:FF:000010">
    <property type="entry name" value="Efflux RND transporter periplasmic adaptor subunit"/>
    <property type="match status" value="1"/>
</dbReference>
<reference evidence="6" key="1">
    <citation type="submission" date="2021-03" db="EMBL/GenBank/DDBJ databases">
        <title>Description of Psychrosphaera ytuae sp. nov. isolated from deep sea sediment of South China Sea.</title>
        <authorList>
            <person name="Zhang J."/>
            <person name="Xu X.-D."/>
        </authorList>
    </citation>
    <scope>NUCLEOTIDE SEQUENCE</scope>
    <source>
        <strain evidence="6">MTZ26</strain>
    </source>
</reference>
<dbReference type="GO" id="GO:1990281">
    <property type="term" value="C:efflux pump complex"/>
    <property type="evidence" value="ECO:0007669"/>
    <property type="project" value="TreeGrafter"/>
</dbReference>
<dbReference type="Pfam" id="PF25989">
    <property type="entry name" value="YknX_C"/>
    <property type="match status" value="1"/>
</dbReference>
<dbReference type="Proteomes" id="UP000682739">
    <property type="component" value="Chromosome"/>
</dbReference>
<name>A0A975DBF6_9GAMM</name>
<evidence type="ECO:0000259" key="5">
    <source>
        <dbReference type="Pfam" id="PF25989"/>
    </source>
</evidence>
<organism evidence="6 7">
    <name type="scientific">Psychrosphaera ytuae</name>
    <dbReference type="NCBI Taxonomy" id="2820710"/>
    <lineage>
        <taxon>Bacteria</taxon>
        <taxon>Pseudomonadati</taxon>
        <taxon>Pseudomonadota</taxon>
        <taxon>Gammaproteobacteria</taxon>
        <taxon>Alteromonadales</taxon>
        <taxon>Pseudoalteromonadaceae</taxon>
        <taxon>Psychrosphaera</taxon>
    </lineage>
</organism>
<feature type="domain" description="YknX-like C-terminal permuted SH3-like" evidence="5">
    <location>
        <begin position="289"/>
        <end position="355"/>
    </location>
</feature>
<dbReference type="SUPFAM" id="SSF111369">
    <property type="entry name" value="HlyD-like secretion proteins"/>
    <property type="match status" value="1"/>
</dbReference>
<dbReference type="AlphaFoldDB" id="A0A975DBF6"/>
<dbReference type="NCBIfam" id="TIGR01730">
    <property type="entry name" value="RND_mfp"/>
    <property type="match status" value="1"/>
</dbReference>
<dbReference type="Gene3D" id="1.10.287.470">
    <property type="entry name" value="Helix hairpin bin"/>
    <property type="match status" value="1"/>
</dbReference>
<dbReference type="KEGG" id="psym:J1N51_00880"/>
<dbReference type="RefSeq" id="WP_208832127.1">
    <property type="nucleotide sequence ID" value="NZ_CP072110.1"/>
</dbReference>
<dbReference type="Gene3D" id="2.40.420.20">
    <property type="match status" value="1"/>
</dbReference>
<keyword evidence="7" id="KW-1185">Reference proteome</keyword>
<dbReference type="PANTHER" id="PTHR30469:SF38">
    <property type="entry name" value="HLYD FAMILY SECRETION PROTEIN"/>
    <property type="match status" value="1"/>
</dbReference>
<evidence type="ECO:0000313" key="6">
    <source>
        <dbReference type="EMBL" id="QTH64072.1"/>
    </source>
</evidence>
<protein>
    <submittedName>
        <fullName evidence="6">Efflux RND transporter periplasmic adaptor subunit</fullName>
    </submittedName>
</protein>